<dbReference type="EMBL" id="UINC01159822">
    <property type="protein sequence ID" value="SVD58120.1"/>
    <property type="molecule type" value="Genomic_DNA"/>
</dbReference>
<accession>A0A382WHL5</accession>
<evidence type="ECO:0000313" key="1">
    <source>
        <dbReference type="EMBL" id="SVD58120.1"/>
    </source>
</evidence>
<dbReference type="GO" id="GO:0046872">
    <property type="term" value="F:metal ion binding"/>
    <property type="evidence" value="ECO:0007669"/>
    <property type="project" value="UniProtKB-ARBA"/>
</dbReference>
<feature type="non-terminal residue" evidence="1">
    <location>
        <position position="220"/>
    </location>
</feature>
<proteinExistence type="predicted"/>
<organism evidence="1">
    <name type="scientific">marine metagenome</name>
    <dbReference type="NCBI Taxonomy" id="408172"/>
    <lineage>
        <taxon>unclassified sequences</taxon>
        <taxon>metagenomes</taxon>
        <taxon>ecological metagenomes</taxon>
    </lineage>
</organism>
<dbReference type="AlphaFoldDB" id="A0A382WHL5"/>
<name>A0A382WHL5_9ZZZZ</name>
<dbReference type="PANTHER" id="PTHR20883">
    <property type="entry name" value="PHYTANOYL-COA DIOXYGENASE DOMAIN CONTAINING 1"/>
    <property type="match status" value="1"/>
</dbReference>
<reference evidence="1" key="1">
    <citation type="submission" date="2018-05" db="EMBL/GenBank/DDBJ databases">
        <authorList>
            <person name="Lanie J.A."/>
            <person name="Ng W.-L."/>
            <person name="Kazmierczak K.M."/>
            <person name="Andrzejewski T.M."/>
            <person name="Davidsen T.M."/>
            <person name="Wayne K.J."/>
            <person name="Tettelin H."/>
            <person name="Glass J.I."/>
            <person name="Rusch D."/>
            <person name="Podicherti R."/>
            <person name="Tsui H.-C.T."/>
            <person name="Winkler M.E."/>
        </authorList>
    </citation>
    <scope>NUCLEOTIDE SEQUENCE</scope>
</reference>
<dbReference type="InterPro" id="IPR008775">
    <property type="entry name" value="Phytyl_CoA_dOase-like"/>
</dbReference>
<dbReference type="Gene3D" id="2.60.120.620">
    <property type="entry name" value="q2cbj1_9rhob like domain"/>
    <property type="match status" value="1"/>
</dbReference>
<dbReference type="PANTHER" id="PTHR20883:SF48">
    <property type="entry name" value="ECTOINE DIOXYGENASE"/>
    <property type="match status" value="1"/>
</dbReference>
<sequence>MNGIIDEWWGEDSIGWRGPWRDHYLPEGQQQETRAVFLSNPQYYSAAWGRVLFHQGLNDSVRSLIGSAVQWHLSVLHAKPPERGTPFPMHQDYPFYPHDGPHFVDCLVHLDDAPLASGCLRVLPGSHKHGPLEHIEGEHTRPYLPPDLYHPNITESLPVTAKAGDVIFFSYYLIHWSEQNQSDSWRRSVRIGFHAADMRPVGHNPTTPYHKFMIDGLKKR</sequence>
<protein>
    <recommendedName>
        <fullName evidence="2">Phytanoyl-CoA dioxygenase</fullName>
    </recommendedName>
</protein>
<dbReference type="GO" id="GO:0016491">
    <property type="term" value="F:oxidoreductase activity"/>
    <property type="evidence" value="ECO:0007669"/>
    <property type="project" value="UniProtKB-ARBA"/>
</dbReference>
<gene>
    <name evidence="1" type="ORF">METZ01_LOCUS410974</name>
</gene>
<dbReference type="SUPFAM" id="SSF51197">
    <property type="entry name" value="Clavaminate synthase-like"/>
    <property type="match status" value="1"/>
</dbReference>
<evidence type="ECO:0008006" key="2">
    <source>
        <dbReference type="Google" id="ProtNLM"/>
    </source>
</evidence>
<dbReference type="Pfam" id="PF05721">
    <property type="entry name" value="PhyH"/>
    <property type="match status" value="1"/>
</dbReference>